<dbReference type="InterPro" id="IPR036286">
    <property type="entry name" value="LexA/Signal_pep-like_sf"/>
</dbReference>
<dbReference type="PANTHER" id="PTHR43390:SF1">
    <property type="entry name" value="CHLOROPLAST PROCESSING PEPTIDASE"/>
    <property type="match status" value="1"/>
</dbReference>
<dbReference type="Pfam" id="PF00717">
    <property type="entry name" value="Peptidase_S24"/>
    <property type="match status" value="1"/>
</dbReference>
<name>A0A1Y0HZV7_CELCE</name>
<organism evidence="6 7">
    <name type="scientific">Cellulosimicrobium cellulans</name>
    <name type="common">Arthrobacter luteus</name>
    <dbReference type="NCBI Taxonomy" id="1710"/>
    <lineage>
        <taxon>Bacteria</taxon>
        <taxon>Bacillati</taxon>
        <taxon>Actinomycetota</taxon>
        <taxon>Actinomycetes</taxon>
        <taxon>Micrococcales</taxon>
        <taxon>Promicromonosporaceae</taxon>
        <taxon>Cellulosimicrobium</taxon>
    </lineage>
</organism>
<evidence type="ECO:0000256" key="2">
    <source>
        <dbReference type="ARBA" id="ARBA00009370"/>
    </source>
</evidence>
<dbReference type="CDD" id="cd06530">
    <property type="entry name" value="S26_SPase_I"/>
    <property type="match status" value="1"/>
</dbReference>
<evidence type="ECO:0008006" key="8">
    <source>
        <dbReference type="Google" id="ProtNLM"/>
    </source>
</evidence>
<protein>
    <recommendedName>
        <fullName evidence="8">Signal peptidase I</fullName>
    </recommendedName>
</protein>
<dbReference type="EMBL" id="CP021383">
    <property type="protein sequence ID" value="ARU53691.1"/>
    <property type="molecule type" value="Genomic_DNA"/>
</dbReference>
<dbReference type="AlphaFoldDB" id="A0A1Y0HZV7"/>
<dbReference type="GO" id="GO:0005886">
    <property type="term" value="C:plasma membrane"/>
    <property type="evidence" value="ECO:0007669"/>
    <property type="project" value="UniProtKB-SubCell"/>
</dbReference>
<dbReference type="Proteomes" id="UP000196228">
    <property type="component" value="Chromosome"/>
</dbReference>
<dbReference type="InterPro" id="IPR019533">
    <property type="entry name" value="Peptidase_S26"/>
</dbReference>
<dbReference type="InterPro" id="IPR000223">
    <property type="entry name" value="Pept_S26A_signal_pept_1"/>
</dbReference>
<dbReference type="Pfam" id="PF10502">
    <property type="entry name" value="Peptidase_S26"/>
    <property type="match status" value="1"/>
</dbReference>
<comment type="subcellular location">
    <subcellularLocation>
        <location evidence="1">Cell membrane</location>
        <topology evidence="1">Single-pass type II membrane protein</topology>
    </subcellularLocation>
</comment>
<feature type="active site" evidence="3">
    <location>
        <position position="38"/>
    </location>
</feature>
<sequence>MRRHGARRAAALALATLAVLVPVVARRRLLVVTVFGASMEPAYGAGTRVLVARGPRARPGDVVVLDGARVAPAPDGLPPGARDARGLVLKRVAAGAGDPVPAEVVDAVGGQEHDRVPPGRLVVLGDAPEASVDSRRWGYVPADAVVGRVAAVLAAGPGTGVAR</sequence>
<evidence type="ECO:0000259" key="4">
    <source>
        <dbReference type="Pfam" id="PF00717"/>
    </source>
</evidence>
<dbReference type="GO" id="GO:0004252">
    <property type="term" value="F:serine-type endopeptidase activity"/>
    <property type="evidence" value="ECO:0007669"/>
    <property type="project" value="InterPro"/>
</dbReference>
<comment type="similarity">
    <text evidence="2">Belongs to the peptidase S26 family.</text>
</comment>
<dbReference type="Gene3D" id="2.10.109.10">
    <property type="entry name" value="Umud Fragment, subunit A"/>
    <property type="match status" value="1"/>
</dbReference>
<evidence type="ECO:0000256" key="3">
    <source>
        <dbReference type="PIRSR" id="PIRSR600223-1"/>
    </source>
</evidence>
<proteinExistence type="inferred from homology"/>
<dbReference type="SUPFAM" id="SSF51306">
    <property type="entry name" value="LexA/Signal peptidase"/>
    <property type="match status" value="1"/>
</dbReference>
<reference evidence="6 7" key="1">
    <citation type="submission" date="2017-05" db="EMBL/GenBank/DDBJ databases">
        <authorList>
            <person name="Song R."/>
            <person name="Chenine A.L."/>
            <person name="Ruprecht R.M."/>
        </authorList>
    </citation>
    <scope>NUCLEOTIDE SEQUENCE [LARGE SCALE GENOMIC DNA]</scope>
    <source>
        <strain evidence="6 7">PSBB019</strain>
    </source>
</reference>
<evidence type="ECO:0000256" key="1">
    <source>
        <dbReference type="ARBA" id="ARBA00004401"/>
    </source>
</evidence>
<accession>A0A1Y0HZV7</accession>
<dbReference type="PRINTS" id="PR00727">
    <property type="entry name" value="LEADERPTASE"/>
</dbReference>
<feature type="domain" description="Peptidase S24/S26A/S26B/S26C" evidence="4">
    <location>
        <begin position="24"/>
        <end position="65"/>
    </location>
</feature>
<feature type="domain" description="Peptidase S26" evidence="5">
    <location>
        <begin position="111"/>
        <end position="152"/>
    </location>
</feature>
<evidence type="ECO:0000313" key="7">
    <source>
        <dbReference type="Proteomes" id="UP000196228"/>
    </source>
</evidence>
<evidence type="ECO:0000259" key="5">
    <source>
        <dbReference type="Pfam" id="PF10502"/>
    </source>
</evidence>
<dbReference type="KEGG" id="cceu:CBR64_06210"/>
<dbReference type="GO" id="GO:0006465">
    <property type="term" value="P:signal peptide processing"/>
    <property type="evidence" value="ECO:0007669"/>
    <property type="project" value="InterPro"/>
</dbReference>
<evidence type="ECO:0000313" key="6">
    <source>
        <dbReference type="EMBL" id="ARU53691.1"/>
    </source>
</evidence>
<gene>
    <name evidence="6" type="ORF">CBR64_06210</name>
</gene>
<dbReference type="PANTHER" id="PTHR43390">
    <property type="entry name" value="SIGNAL PEPTIDASE I"/>
    <property type="match status" value="1"/>
</dbReference>
<feature type="active site" evidence="3">
    <location>
        <position position="90"/>
    </location>
</feature>
<dbReference type="InterPro" id="IPR015927">
    <property type="entry name" value="Peptidase_S24_S26A/B/C"/>
</dbReference>